<dbReference type="GO" id="GO:0005794">
    <property type="term" value="C:Golgi apparatus"/>
    <property type="evidence" value="ECO:0007669"/>
    <property type="project" value="TreeGrafter"/>
</dbReference>
<feature type="transmembrane region" description="Helical" evidence="9">
    <location>
        <begin position="371"/>
        <end position="389"/>
    </location>
</feature>
<comment type="similarity">
    <text evidence="9">Belongs to the chloride channel (TC 2.A.49) family.</text>
</comment>
<dbReference type="GO" id="GO:0006879">
    <property type="term" value="P:intracellular iron ion homeostasis"/>
    <property type="evidence" value="ECO:0007669"/>
    <property type="project" value="TreeGrafter"/>
</dbReference>
<dbReference type="InterPro" id="IPR000644">
    <property type="entry name" value="CBS_dom"/>
</dbReference>
<dbReference type="GO" id="GO:0005886">
    <property type="term" value="C:plasma membrane"/>
    <property type="evidence" value="ECO:0007669"/>
    <property type="project" value="TreeGrafter"/>
</dbReference>
<feature type="transmembrane region" description="Helical" evidence="9">
    <location>
        <begin position="91"/>
        <end position="111"/>
    </location>
</feature>
<evidence type="ECO:0000313" key="12">
    <source>
        <dbReference type="EMBL" id="GMM32811.1"/>
    </source>
</evidence>
<dbReference type="Pfam" id="PF00654">
    <property type="entry name" value="Voltage_CLC"/>
    <property type="match status" value="1"/>
</dbReference>
<dbReference type="GO" id="GO:0005247">
    <property type="term" value="F:voltage-gated chloride channel activity"/>
    <property type="evidence" value="ECO:0007669"/>
    <property type="project" value="TreeGrafter"/>
</dbReference>
<feature type="transmembrane region" description="Helical" evidence="9">
    <location>
        <begin position="154"/>
        <end position="175"/>
    </location>
</feature>
<accession>A0AAV5QDF8</accession>
<evidence type="ECO:0000256" key="6">
    <source>
        <dbReference type="ARBA" id="ARBA00023136"/>
    </source>
</evidence>
<feature type="compositionally biased region" description="Acidic residues" evidence="10">
    <location>
        <begin position="667"/>
        <end position="676"/>
    </location>
</feature>
<evidence type="ECO:0000256" key="10">
    <source>
        <dbReference type="SAM" id="MobiDB-lite"/>
    </source>
</evidence>
<dbReference type="InterPro" id="IPR046342">
    <property type="entry name" value="CBS_dom_sf"/>
</dbReference>
<dbReference type="PANTHER" id="PTHR45711:SF9">
    <property type="entry name" value="ANION_PROTON EXCHANGE TRANSPORTER GEF1"/>
    <property type="match status" value="1"/>
</dbReference>
<dbReference type="InterPro" id="IPR001807">
    <property type="entry name" value="ClC"/>
</dbReference>
<comment type="subcellular location">
    <subcellularLocation>
        <location evidence="1 9">Membrane</location>
        <topology evidence="1 9">Multi-pass membrane protein</topology>
    </subcellularLocation>
</comment>
<keyword evidence="2 9" id="KW-0813">Transport</keyword>
<protein>
    <recommendedName>
        <fullName evidence="9">Chloride channel protein</fullName>
    </recommendedName>
</protein>
<dbReference type="GO" id="GO:0005769">
    <property type="term" value="C:early endosome"/>
    <property type="evidence" value="ECO:0007669"/>
    <property type="project" value="TreeGrafter"/>
</dbReference>
<dbReference type="Gene3D" id="3.10.580.10">
    <property type="entry name" value="CBS-domain"/>
    <property type="match status" value="2"/>
</dbReference>
<feature type="region of interest" description="Disordered" evidence="10">
    <location>
        <begin position="663"/>
        <end position="683"/>
    </location>
</feature>
<dbReference type="InterPro" id="IPR014743">
    <property type="entry name" value="Cl-channel_core"/>
</dbReference>
<dbReference type="FunFam" id="1.10.3080.10:FF:000011">
    <property type="entry name" value="Chloride channel protein"/>
    <property type="match status" value="1"/>
</dbReference>
<dbReference type="EMBL" id="BTFZ01000001">
    <property type="protein sequence ID" value="GMM32811.1"/>
    <property type="molecule type" value="Genomic_DNA"/>
</dbReference>
<evidence type="ECO:0000256" key="8">
    <source>
        <dbReference type="PROSITE-ProRule" id="PRU00703"/>
    </source>
</evidence>
<proteinExistence type="inferred from homology"/>
<feature type="transmembrane region" description="Helical" evidence="9">
    <location>
        <begin position="424"/>
        <end position="446"/>
    </location>
</feature>
<dbReference type="GeneID" id="90070790"/>
<dbReference type="PANTHER" id="PTHR45711">
    <property type="entry name" value="CHLORIDE CHANNEL PROTEIN"/>
    <property type="match status" value="1"/>
</dbReference>
<evidence type="ECO:0000259" key="11">
    <source>
        <dbReference type="PROSITE" id="PS51371"/>
    </source>
</evidence>
<dbReference type="SMART" id="SM00116">
    <property type="entry name" value="CBS"/>
    <property type="match status" value="1"/>
</dbReference>
<evidence type="ECO:0000256" key="2">
    <source>
        <dbReference type="ARBA" id="ARBA00022448"/>
    </source>
</evidence>
<dbReference type="Pfam" id="PF00571">
    <property type="entry name" value="CBS"/>
    <property type="match status" value="1"/>
</dbReference>
<dbReference type="SUPFAM" id="SSF81340">
    <property type="entry name" value="Clc chloride channel"/>
    <property type="match status" value="1"/>
</dbReference>
<keyword evidence="5 9" id="KW-0406">Ion transport</keyword>
<evidence type="ECO:0000256" key="5">
    <source>
        <dbReference type="ARBA" id="ARBA00023065"/>
    </source>
</evidence>
<sequence length="801" mass="88919">MNNVDSIELTAGHEASNNLLTTEIGQQDDSFINNQDIIKDEFKGFDKFTTVDCIIDSLMSNDYKLHDFKANRNASTFSIVIGNIVSSSRSWLCLTLIGVLIGTIAAALTIVTEYLNNIKNGYCSTNFYLNRNFCCWGEDLESCEQWVSWTSFEFFNYLMFVILSVLLAVTAGILVKRYAPFAAGSGISEIKCIVSGFELQDFLNWPTLFIKAIGLPLAIASGLSVGKEGPSVHYAVAAGYCVTNTFKLYRSDYAHLKEFLIASSAAGVAVAFGSPIGGVLFSVEEIASSFKLSTLWKSYFCSLVAVSTLSFINPFRTGQLVMFEVEYDESWHLFEIPFFIILGIFGGIYGIVVSKYNIKVVAFRKKYLGNYAIKELFVLSSVTALFCYFNEFLKLDMTECMEILFHECGVGFEHRLCNIDGHKLKIFSSLLFATGFRMILTIISYGCKVPCGIFVPSMAAGATFGRAVGIVVENFRNRNPDGILFSACSSDKQCITPGTYAFLGAAAALSGITDLTVTVVVIMFELTGALRYILPTMIVVGVTKMINDKWGHGAIADQMIKFNGLPFIDPKEDHVFNLSTSHAMTSDVYVIPRDGITTTFQQLQKLLAKEEHFQDIPIVESLESPFLVGYINRNNIEKLISSILFSSKIEASTICDFATVTDKVSEEGGEEEEEEGGGGGGGGGGIMVSKLYFNRYMNQAPITVSTGTPLEETMEIFFRTSPRTIFVEDKGLLKGIITKKDVIKFERYLEKLEEHGFDLNGIRNDQEYANNSLKYDTGYRVFSKFKQVDDLIMKKIFKKNV</sequence>
<reference evidence="12 13" key="1">
    <citation type="journal article" date="2023" name="Elife">
        <title>Identification of key yeast species and microbe-microbe interactions impacting larval growth of Drosophila in the wild.</title>
        <authorList>
            <person name="Mure A."/>
            <person name="Sugiura Y."/>
            <person name="Maeda R."/>
            <person name="Honda K."/>
            <person name="Sakurai N."/>
            <person name="Takahashi Y."/>
            <person name="Watada M."/>
            <person name="Katoh T."/>
            <person name="Gotoh A."/>
            <person name="Gotoh Y."/>
            <person name="Taniguchi I."/>
            <person name="Nakamura K."/>
            <person name="Hayashi T."/>
            <person name="Katayama T."/>
            <person name="Uemura T."/>
            <person name="Hattori Y."/>
        </authorList>
    </citation>
    <scope>NUCLEOTIDE SEQUENCE [LARGE SCALE GENOMIC DNA]</scope>
    <source>
        <strain evidence="12 13">SC-9</strain>
    </source>
</reference>
<evidence type="ECO:0000256" key="9">
    <source>
        <dbReference type="RuleBase" id="RU361221"/>
    </source>
</evidence>
<dbReference type="PROSITE" id="PS51371">
    <property type="entry name" value="CBS"/>
    <property type="match status" value="1"/>
</dbReference>
<dbReference type="RefSeq" id="XP_064849811.1">
    <property type="nucleotide sequence ID" value="XM_064993739.1"/>
</dbReference>
<keyword evidence="4 9" id="KW-1133">Transmembrane helix</keyword>
<dbReference type="PRINTS" id="PR00762">
    <property type="entry name" value="CLCHANNEL"/>
</dbReference>
<comment type="caution">
    <text evidence="12">The sequence shown here is derived from an EMBL/GenBank/DDBJ whole genome shotgun (WGS) entry which is preliminary data.</text>
</comment>
<feature type="transmembrane region" description="Helical" evidence="9">
    <location>
        <begin position="259"/>
        <end position="283"/>
    </location>
</feature>
<dbReference type="GO" id="GO:0000324">
    <property type="term" value="C:fungal-type vacuole"/>
    <property type="evidence" value="ECO:0007669"/>
    <property type="project" value="TreeGrafter"/>
</dbReference>
<dbReference type="GO" id="GO:0005783">
    <property type="term" value="C:endoplasmic reticulum"/>
    <property type="evidence" value="ECO:0007669"/>
    <property type="project" value="TreeGrafter"/>
</dbReference>
<feature type="transmembrane region" description="Helical" evidence="9">
    <location>
        <begin position="333"/>
        <end position="351"/>
    </location>
</feature>
<keyword evidence="7 9" id="KW-0868">Chloride</keyword>
<dbReference type="Gene3D" id="1.10.3080.10">
    <property type="entry name" value="Clc chloride channel"/>
    <property type="match status" value="1"/>
</dbReference>
<dbReference type="AlphaFoldDB" id="A0AAV5QDF8"/>
<feature type="domain" description="CBS" evidence="11">
    <location>
        <begin position="697"/>
        <end position="754"/>
    </location>
</feature>
<organism evidence="12 13">
    <name type="scientific">Saccharomycopsis crataegensis</name>
    <dbReference type="NCBI Taxonomy" id="43959"/>
    <lineage>
        <taxon>Eukaryota</taxon>
        <taxon>Fungi</taxon>
        <taxon>Dikarya</taxon>
        <taxon>Ascomycota</taxon>
        <taxon>Saccharomycotina</taxon>
        <taxon>Saccharomycetes</taxon>
        <taxon>Saccharomycopsidaceae</taxon>
        <taxon>Saccharomycopsis</taxon>
    </lineage>
</organism>
<evidence type="ECO:0000256" key="1">
    <source>
        <dbReference type="ARBA" id="ARBA00004141"/>
    </source>
</evidence>
<gene>
    <name evidence="12" type="ORF">DASC09_001360</name>
</gene>
<keyword evidence="13" id="KW-1185">Reference proteome</keyword>
<name>A0AAV5QDF8_9ASCO</name>
<evidence type="ECO:0000256" key="7">
    <source>
        <dbReference type="ARBA" id="ARBA00023214"/>
    </source>
</evidence>
<dbReference type="GO" id="GO:0006878">
    <property type="term" value="P:intracellular copper ion homeostasis"/>
    <property type="evidence" value="ECO:0007669"/>
    <property type="project" value="TreeGrafter"/>
</dbReference>
<evidence type="ECO:0000256" key="4">
    <source>
        <dbReference type="ARBA" id="ARBA00022989"/>
    </source>
</evidence>
<comment type="caution">
    <text evidence="9">Lacks conserved residue(s) required for the propagation of feature annotation.</text>
</comment>
<evidence type="ECO:0000313" key="13">
    <source>
        <dbReference type="Proteomes" id="UP001360560"/>
    </source>
</evidence>
<keyword evidence="6 9" id="KW-0472">Membrane</keyword>
<feature type="transmembrane region" description="Helical" evidence="9">
    <location>
        <begin position="295"/>
        <end position="312"/>
    </location>
</feature>
<dbReference type="CDD" id="cd03684">
    <property type="entry name" value="ClC_3_like"/>
    <property type="match status" value="1"/>
</dbReference>
<evidence type="ECO:0000256" key="3">
    <source>
        <dbReference type="ARBA" id="ARBA00022692"/>
    </source>
</evidence>
<dbReference type="SUPFAM" id="SSF54631">
    <property type="entry name" value="CBS-domain pair"/>
    <property type="match status" value="1"/>
</dbReference>
<dbReference type="Proteomes" id="UP001360560">
    <property type="component" value="Unassembled WGS sequence"/>
</dbReference>
<keyword evidence="8" id="KW-0129">CBS domain</keyword>
<keyword evidence="3 9" id="KW-0812">Transmembrane</keyword>